<gene>
    <name evidence="7" type="ORF">B0J15DRAFT_530206</name>
</gene>
<dbReference type="GO" id="GO:0004497">
    <property type="term" value="F:monooxygenase activity"/>
    <property type="evidence" value="ECO:0007669"/>
    <property type="project" value="UniProtKB-KW"/>
</dbReference>
<dbReference type="EMBL" id="JAGTJS010000028">
    <property type="protein sequence ID" value="KAH7232670.1"/>
    <property type="molecule type" value="Genomic_DNA"/>
</dbReference>
<evidence type="ECO:0000256" key="1">
    <source>
        <dbReference type="ARBA" id="ARBA00022630"/>
    </source>
</evidence>
<dbReference type="InterPro" id="IPR036661">
    <property type="entry name" value="Luciferase-like_sf"/>
</dbReference>
<evidence type="ECO:0000313" key="8">
    <source>
        <dbReference type="Proteomes" id="UP000736672"/>
    </source>
</evidence>
<dbReference type="AlphaFoldDB" id="A0A9P9G608"/>
<evidence type="ECO:0000256" key="2">
    <source>
        <dbReference type="ARBA" id="ARBA00022643"/>
    </source>
</evidence>
<dbReference type="PANTHER" id="PTHR30011:SF16">
    <property type="entry name" value="C2H2 FINGER DOMAIN TRANSCRIPTION FACTOR (EUROFUNG)-RELATED"/>
    <property type="match status" value="1"/>
</dbReference>
<comment type="caution">
    <text evidence="7">The sequence shown here is derived from an EMBL/GenBank/DDBJ whole genome shotgun (WGS) entry which is preliminary data.</text>
</comment>
<accession>A0A9P9G608</accession>
<keyword evidence="1" id="KW-0285">Flavoprotein</keyword>
<dbReference type="OrthoDB" id="5561043at2759"/>
<dbReference type="Gene3D" id="3.20.20.30">
    <property type="entry name" value="Luciferase-like domain"/>
    <property type="match status" value="1"/>
</dbReference>
<name>A0A9P9G608_FUSSL</name>
<evidence type="ECO:0000256" key="3">
    <source>
        <dbReference type="ARBA" id="ARBA00023002"/>
    </source>
</evidence>
<evidence type="ECO:0000256" key="4">
    <source>
        <dbReference type="ARBA" id="ARBA00023033"/>
    </source>
</evidence>
<evidence type="ECO:0000313" key="7">
    <source>
        <dbReference type="EMBL" id="KAH7232670.1"/>
    </source>
</evidence>
<dbReference type="InterPro" id="IPR011251">
    <property type="entry name" value="Luciferase-like_dom"/>
</dbReference>
<dbReference type="PANTHER" id="PTHR30011">
    <property type="entry name" value="ALKANESULFONATE MONOOXYGENASE-RELATED"/>
    <property type="match status" value="1"/>
</dbReference>
<proteinExistence type="inferred from homology"/>
<dbReference type="PIRSF" id="PIRSF000337">
    <property type="entry name" value="NTA_MOA"/>
    <property type="match status" value="1"/>
</dbReference>
<sequence length="475" mass="52624">MAEPETAKKFQTKKKLILNALVEACSGHQSPGLWQHPDDRSSEFNTLQHWVKLAHLLEKAGFHGIFIADVLGAYDAYKGPRNVGPAASSGAQFPVNDPFGPVSAMAAATESIGFGLTVSTSFEEPYYLARRLSTLDHLTGGRIGWNVVTSYLESAARNLGLDRLPDHDQRYAKADEYMDVVYKLWQSSWRDDAVKLDRQSGVYTDPELIRTIDHVGKFYNVPGPHICQPSPQRTPVILQAGTSSAGKAFAAKHAEAVFVSTLAPAIVAQNIADIRAKARELGRDPQAIKFLAMVTPVLGATEEEARAKYNEYISYGSKEGALALFGGYTGIDLSQFDDDEELQYVESNAIRTSVETWAKYVAHVPKWTKSAIADEMKIGGLGATIVGTPEHVADELERWIREADVDGFNFAYALMPRTFEEIIEFLLPVLRNRGLFWEGYEVPGGTYRENIWAKKGAARPPYDHPAAKYHWKKAE</sequence>
<dbReference type="SUPFAM" id="SSF51679">
    <property type="entry name" value="Bacterial luciferase-like"/>
    <property type="match status" value="1"/>
</dbReference>
<evidence type="ECO:0000259" key="6">
    <source>
        <dbReference type="Pfam" id="PF00296"/>
    </source>
</evidence>
<protein>
    <submittedName>
        <fullName evidence="7">Luciferase-like domain-containing protein</fullName>
    </submittedName>
</protein>
<evidence type="ECO:0000256" key="5">
    <source>
        <dbReference type="ARBA" id="ARBA00033748"/>
    </source>
</evidence>
<dbReference type="InterPro" id="IPR016215">
    <property type="entry name" value="NTA_MOA"/>
</dbReference>
<keyword evidence="8" id="KW-1185">Reference proteome</keyword>
<dbReference type="Pfam" id="PF00296">
    <property type="entry name" value="Bac_luciferase"/>
    <property type="match status" value="1"/>
</dbReference>
<comment type="similarity">
    <text evidence="5">Belongs to the NtaA/SnaA/DszA monooxygenase family.</text>
</comment>
<reference evidence="7" key="1">
    <citation type="journal article" date="2021" name="Nat. Commun.">
        <title>Genetic determinants of endophytism in the Arabidopsis root mycobiome.</title>
        <authorList>
            <person name="Mesny F."/>
            <person name="Miyauchi S."/>
            <person name="Thiergart T."/>
            <person name="Pickel B."/>
            <person name="Atanasova L."/>
            <person name="Karlsson M."/>
            <person name="Huettel B."/>
            <person name="Barry K.W."/>
            <person name="Haridas S."/>
            <person name="Chen C."/>
            <person name="Bauer D."/>
            <person name="Andreopoulos W."/>
            <person name="Pangilinan J."/>
            <person name="LaButti K."/>
            <person name="Riley R."/>
            <person name="Lipzen A."/>
            <person name="Clum A."/>
            <person name="Drula E."/>
            <person name="Henrissat B."/>
            <person name="Kohler A."/>
            <person name="Grigoriev I.V."/>
            <person name="Martin F.M."/>
            <person name="Hacquard S."/>
        </authorList>
    </citation>
    <scope>NUCLEOTIDE SEQUENCE</scope>
    <source>
        <strain evidence="7">FSSC 5 MPI-SDFR-AT-0091</strain>
    </source>
</reference>
<feature type="domain" description="Luciferase-like" evidence="6">
    <location>
        <begin position="36"/>
        <end position="402"/>
    </location>
</feature>
<dbReference type="GO" id="GO:0016705">
    <property type="term" value="F:oxidoreductase activity, acting on paired donors, with incorporation or reduction of molecular oxygen"/>
    <property type="evidence" value="ECO:0007669"/>
    <property type="project" value="InterPro"/>
</dbReference>
<keyword evidence="3" id="KW-0560">Oxidoreductase</keyword>
<keyword evidence="4" id="KW-0503">Monooxygenase</keyword>
<dbReference type="Proteomes" id="UP000736672">
    <property type="component" value="Unassembled WGS sequence"/>
</dbReference>
<dbReference type="NCBIfam" id="TIGR03860">
    <property type="entry name" value="FMN_nitrolo"/>
    <property type="match status" value="1"/>
</dbReference>
<organism evidence="7 8">
    <name type="scientific">Fusarium solani</name>
    <name type="common">Filamentous fungus</name>
    <dbReference type="NCBI Taxonomy" id="169388"/>
    <lineage>
        <taxon>Eukaryota</taxon>
        <taxon>Fungi</taxon>
        <taxon>Dikarya</taxon>
        <taxon>Ascomycota</taxon>
        <taxon>Pezizomycotina</taxon>
        <taxon>Sordariomycetes</taxon>
        <taxon>Hypocreomycetidae</taxon>
        <taxon>Hypocreales</taxon>
        <taxon>Nectriaceae</taxon>
        <taxon>Fusarium</taxon>
        <taxon>Fusarium solani species complex</taxon>
    </lineage>
</organism>
<keyword evidence="2" id="KW-0288">FMN</keyword>
<dbReference type="InterPro" id="IPR051260">
    <property type="entry name" value="Diverse_substr_monoxygenases"/>
</dbReference>